<reference evidence="3 4" key="1">
    <citation type="submission" date="2015-02" db="EMBL/GenBank/DDBJ databases">
        <title>Pseudomonas helleri sp. nov. and Pseudomonas weihenstephanensis sp. nov., isolated from raw cows milk.</title>
        <authorList>
            <person name="von Neubeck M."/>
            <person name="Huptas C."/>
            <person name="Wenning M."/>
            <person name="Scherer S."/>
        </authorList>
    </citation>
    <scope>NUCLEOTIDE SEQUENCE [LARGE SCALE GENOMIC DNA]</scope>
    <source>
        <strain evidence="3 4">DSM 29166</strain>
    </source>
</reference>
<accession>A0A0J6IJE6</accession>
<evidence type="ECO:0000259" key="2">
    <source>
        <dbReference type="Pfam" id="PF02120"/>
    </source>
</evidence>
<dbReference type="InterPro" id="IPR021136">
    <property type="entry name" value="Flagellar_hook_control-like_C"/>
</dbReference>
<dbReference type="InterPro" id="IPR052563">
    <property type="entry name" value="FliK"/>
</dbReference>
<evidence type="ECO:0000313" key="4">
    <source>
        <dbReference type="Proteomes" id="UP000036325"/>
    </source>
</evidence>
<feature type="region of interest" description="Disordered" evidence="1">
    <location>
        <begin position="195"/>
        <end position="217"/>
    </location>
</feature>
<proteinExistence type="predicted"/>
<gene>
    <name evidence="3" type="ORF">TU86_20985</name>
</gene>
<keyword evidence="3" id="KW-0969">Cilium</keyword>
<protein>
    <submittedName>
        <fullName evidence="3">Flagellar hook-length control protein</fullName>
    </submittedName>
</protein>
<evidence type="ECO:0000313" key="3">
    <source>
        <dbReference type="EMBL" id="KMN11854.1"/>
    </source>
</evidence>
<dbReference type="PATRIC" id="fig|1608994.3.peg.361"/>
<name>A0A0J6IJE6_9PSED</name>
<comment type="caution">
    <text evidence="3">The sequence shown here is derived from an EMBL/GenBank/DDBJ whole genome shotgun (WGS) entry which is preliminary data.</text>
</comment>
<sequence>MPLAANSLLQTPAAAASKAAAANASQPAAEPAKAGAQNFSKVYAKASQDPASAADKVAKPARDKAADAAPKPDVRNDKVGDQAPAVADSGKPLPGGKNKDAAGDDQDDTAAKPTDDTASGDPLAVAPPVVPTVPVVEPQPEAVPVQPEVQTPPLAAAAANAAQAVQPQPVADEHFDPQADPLDDLPAVRLAMEQGGHVSASSQTPVKNTPTETTGPVAQTQAQASGIAMLIEPKTDGDASGEGGEKAFKGLVDDGLKDLKSASSDTRVDDFANRLAALTQAAVPKTANALPVNQPLAMHQSGWSEEVVNRVMYLSSANLKSADIQLEPAELGRLDIRVNLTADQPAQVNFMSGHAGVREALEGQMFRLREMFAQQGMGQVDVNVSDQSRNWQGQGQEQQNQSRANSTGNGGRLDGGADDEGAVAGVEAAAPSVILGSSAVDYYA</sequence>
<feature type="compositionally biased region" description="Low complexity" evidence="1">
    <location>
        <begin position="388"/>
        <end position="403"/>
    </location>
</feature>
<feature type="region of interest" description="Disordered" evidence="1">
    <location>
        <begin position="17"/>
        <end position="36"/>
    </location>
</feature>
<dbReference type="InterPro" id="IPR038610">
    <property type="entry name" value="FliK-like_C_sf"/>
</dbReference>
<keyword evidence="3" id="KW-0966">Cell projection</keyword>
<organism evidence="3 4">
    <name type="scientific">Pseudomonas weihenstephanensis</name>
    <dbReference type="NCBI Taxonomy" id="1608994"/>
    <lineage>
        <taxon>Bacteria</taxon>
        <taxon>Pseudomonadati</taxon>
        <taxon>Pseudomonadota</taxon>
        <taxon>Gammaproteobacteria</taxon>
        <taxon>Pseudomonadales</taxon>
        <taxon>Pseudomonadaceae</taxon>
        <taxon>Pseudomonas</taxon>
    </lineage>
</organism>
<dbReference type="Pfam" id="PF02120">
    <property type="entry name" value="Flg_hook"/>
    <property type="match status" value="1"/>
</dbReference>
<feature type="compositionally biased region" description="Basic and acidic residues" evidence="1">
    <location>
        <begin position="56"/>
        <end position="80"/>
    </location>
</feature>
<evidence type="ECO:0000256" key="1">
    <source>
        <dbReference type="SAM" id="MobiDB-lite"/>
    </source>
</evidence>
<dbReference type="RefSeq" id="WP_048366246.1">
    <property type="nucleotide sequence ID" value="NZ_JYLF01000012.1"/>
</dbReference>
<dbReference type="Gene3D" id="3.30.750.140">
    <property type="match status" value="1"/>
</dbReference>
<feature type="domain" description="Flagellar hook-length control protein-like C-terminal" evidence="2">
    <location>
        <begin position="310"/>
        <end position="391"/>
    </location>
</feature>
<dbReference type="EMBL" id="JYLF01000012">
    <property type="protein sequence ID" value="KMN11854.1"/>
    <property type="molecule type" value="Genomic_DNA"/>
</dbReference>
<dbReference type="CDD" id="cd17470">
    <property type="entry name" value="T3SS_Flik_C"/>
    <property type="match status" value="1"/>
</dbReference>
<dbReference type="STRING" id="1608994.TU86_20985"/>
<dbReference type="OrthoDB" id="1792985at2"/>
<dbReference type="AlphaFoldDB" id="A0A0J6IJE6"/>
<feature type="compositionally biased region" description="Polar residues" evidence="1">
    <location>
        <begin position="199"/>
        <end position="217"/>
    </location>
</feature>
<dbReference type="PANTHER" id="PTHR37533:SF2">
    <property type="entry name" value="FLAGELLAR HOOK-LENGTH CONTROL PROTEIN"/>
    <property type="match status" value="1"/>
</dbReference>
<feature type="region of interest" description="Disordered" evidence="1">
    <location>
        <begin position="45"/>
        <end position="131"/>
    </location>
</feature>
<dbReference type="Proteomes" id="UP000036325">
    <property type="component" value="Unassembled WGS sequence"/>
</dbReference>
<dbReference type="PANTHER" id="PTHR37533">
    <property type="entry name" value="FLAGELLAR HOOK-LENGTH CONTROL PROTEIN"/>
    <property type="match status" value="1"/>
</dbReference>
<keyword evidence="3" id="KW-0282">Flagellum</keyword>
<feature type="region of interest" description="Disordered" evidence="1">
    <location>
        <begin position="388"/>
        <end position="419"/>
    </location>
</feature>